<sequence length="320" mass="34953">MSQLSRRSILGAFLTAPLAAPAFAQPWRPDRPVELVVGFAPGGGTDIVARLFAKHLETRLGQPITVVNRPGASSEVALTYVARSRPDGQVLGLTNMPSFVTVPVERRAQYNLDSFGFIGNIMTDPTGLIVRADSPIRDVQDLVRRALADPEGIVVSTSGIGTDDHLMMAQISRLTGARFTLIHYTGAPIQRTALIAGQVQANCVSIGEYAPNPDGVRFIAHGGAERSRFTPETPTFRSLGLDFEMYSERGLVVPASTPSRILERLRDAVQEAASDPATRRSFEAQFIEPTLEPGAQWEARMRATQTQYADLWRRAPWINS</sequence>
<evidence type="ECO:0000313" key="4">
    <source>
        <dbReference type="Proteomes" id="UP000199473"/>
    </source>
</evidence>
<feature type="signal peptide" evidence="2">
    <location>
        <begin position="1"/>
        <end position="24"/>
    </location>
</feature>
<gene>
    <name evidence="3" type="ORF">SAMN02745775_107176</name>
</gene>
<dbReference type="AlphaFoldDB" id="A0A1I4CHD0"/>
<dbReference type="InterPro" id="IPR042100">
    <property type="entry name" value="Bug_dom1"/>
</dbReference>
<proteinExistence type="inferred from homology"/>
<dbReference type="CDD" id="cd07012">
    <property type="entry name" value="PBP2_Bug_TTT"/>
    <property type="match status" value="1"/>
</dbReference>
<dbReference type="Gene3D" id="3.40.190.10">
    <property type="entry name" value="Periplasmic binding protein-like II"/>
    <property type="match status" value="1"/>
</dbReference>
<feature type="chain" id="PRO_5011464595" evidence="2">
    <location>
        <begin position="25"/>
        <end position="320"/>
    </location>
</feature>
<comment type="similarity">
    <text evidence="1">Belongs to the UPF0065 (bug) family.</text>
</comment>
<dbReference type="Pfam" id="PF03401">
    <property type="entry name" value="TctC"/>
    <property type="match status" value="1"/>
</dbReference>
<organism evidence="3 4">
    <name type="scientific">Falsiroseomonas stagni DSM 19981</name>
    <dbReference type="NCBI Taxonomy" id="1123062"/>
    <lineage>
        <taxon>Bacteria</taxon>
        <taxon>Pseudomonadati</taxon>
        <taxon>Pseudomonadota</taxon>
        <taxon>Alphaproteobacteria</taxon>
        <taxon>Acetobacterales</taxon>
        <taxon>Roseomonadaceae</taxon>
        <taxon>Falsiroseomonas</taxon>
    </lineage>
</organism>
<dbReference type="RefSeq" id="WP_092961361.1">
    <property type="nucleotide sequence ID" value="NZ_FOSQ01000007.1"/>
</dbReference>
<dbReference type="Proteomes" id="UP000199473">
    <property type="component" value="Unassembled WGS sequence"/>
</dbReference>
<dbReference type="STRING" id="1123062.SAMN02745775_107176"/>
<dbReference type="OrthoDB" id="7250553at2"/>
<evidence type="ECO:0000256" key="1">
    <source>
        <dbReference type="ARBA" id="ARBA00006987"/>
    </source>
</evidence>
<name>A0A1I4CHD0_9PROT</name>
<keyword evidence="3" id="KW-0675">Receptor</keyword>
<accession>A0A1I4CHD0</accession>
<keyword evidence="4" id="KW-1185">Reference proteome</keyword>
<dbReference type="PIRSF" id="PIRSF017082">
    <property type="entry name" value="YflP"/>
    <property type="match status" value="1"/>
</dbReference>
<evidence type="ECO:0000313" key="3">
    <source>
        <dbReference type="EMBL" id="SFK79381.1"/>
    </source>
</evidence>
<dbReference type="PANTHER" id="PTHR42928">
    <property type="entry name" value="TRICARBOXYLATE-BINDING PROTEIN"/>
    <property type="match status" value="1"/>
</dbReference>
<dbReference type="SUPFAM" id="SSF53850">
    <property type="entry name" value="Periplasmic binding protein-like II"/>
    <property type="match status" value="1"/>
</dbReference>
<dbReference type="EMBL" id="FOSQ01000007">
    <property type="protein sequence ID" value="SFK79381.1"/>
    <property type="molecule type" value="Genomic_DNA"/>
</dbReference>
<dbReference type="InterPro" id="IPR005064">
    <property type="entry name" value="BUG"/>
</dbReference>
<evidence type="ECO:0000256" key="2">
    <source>
        <dbReference type="SAM" id="SignalP"/>
    </source>
</evidence>
<keyword evidence="2" id="KW-0732">Signal</keyword>
<dbReference type="PANTHER" id="PTHR42928:SF5">
    <property type="entry name" value="BLR1237 PROTEIN"/>
    <property type="match status" value="1"/>
</dbReference>
<reference evidence="3 4" key="1">
    <citation type="submission" date="2016-10" db="EMBL/GenBank/DDBJ databases">
        <authorList>
            <person name="de Groot N.N."/>
        </authorList>
    </citation>
    <scope>NUCLEOTIDE SEQUENCE [LARGE SCALE GENOMIC DNA]</scope>
    <source>
        <strain evidence="3 4">DSM 19981</strain>
    </source>
</reference>
<dbReference type="Gene3D" id="3.40.190.150">
    <property type="entry name" value="Bordetella uptake gene, domain 1"/>
    <property type="match status" value="1"/>
</dbReference>
<protein>
    <submittedName>
        <fullName evidence="3">Tripartite-type tricarboxylate transporter, receptor component TctC</fullName>
    </submittedName>
</protein>